<feature type="domain" description="Starch synthase catalytic" evidence="3">
    <location>
        <begin position="7"/>
        <end position="199"/>
    </location>
</feature>
<dbReference type="GO" id="GO:0016757">
    <property type="term" value="F:glycosyltransferase activity"/>
    <property type="evidence" value="ECO:0007669"/>
    <property type="project" value="UniProtKB-KW"/>
</dbReference>
<keyword evidence="1" id="KW-0328">Glycosyltransferase</keyword>
<dbReference type="AlphaFoldDB" id="A0A381N5F8"/>
<name>A0A381N5F8_9ZZZZ</name>
<proteinExistence type="predicted"/>
<dbReference type="SUPFAM" id="SSF53756">
    <property type="entry name" value="UDP-Glycosyltransferase/glycogen phosphorylase"/>
    <property type="match status" value="1"/>
</dbReference>
<organism evidence="4">
    <name type="scientific">marine metagenome</name>
    <dbReference type="NCBI Taxonomy" id="408172"/>
    <lineage>
        <taxon>unclassified sequences</taxon>
        <taxon>metagenomes</taxon>
        <taxon>ecological metagenomes</taxon>
    </lineage>
</organism>
<evidence type="ECO:0000313" key="4">
    <source>
        <dbReference type="EMBL" id="SUZ48878.1"/>
    </source>
</evidence>
<keyword evidence="2" id="KW-0808">Transferase</keyword>
<dbReference type="InterPro" id="IPR013534">
    <property type="entry name" value="Starch_synth_cat_dom"/>
</dbReference>
<dbReference type="PANTHER" id="PTHR45825">
    <property type="entry name" value="GRANULE-BOUND STARCH SYNTHASE 1, CHLOROPLASTIC/AMYLOPLASTIC"/>
    <property type="match status" value="1"/>
</dbReference>
<dbReference type="PANTHER" id="PTHR45825:SF11">
    <property type="entry name" value="ALPHA AMYLASE DOMAIN-CONTAINING PROTEIN"/>
    <property type="match status" value="1"/>
</dbReference>
<accession>A0A381N5F8</accession>
<gene>
    <name evidence="4" type="ORF">METZ01_LOCUS1732</name>
</gene>
<reference evidence="4" key="1">
    <citation type="submission" date="2018-05" db="EMBL/GenBank/DDBJ databases">
        <authorList>
            <person name="Lanie J.A."/>
            <person name="Ng W.-L."/>
            <person name="Kazmierczak K.M."/>
            <person name="Andrzejewski T.M."/>
            <person name="Davidsen T.M."/>
            <person name="Wayne K.J."/>
            <person name="Tettelin H."/>
            <person name="Glass J.I."/>
            <person name="Rusch D."/>
            <person name="Podicherti R."/>
            <person name="Tsui H.-C.T."/>
            <person name="Winkler M.E."/>
        </authorList>
    </citation>
    <scope>NUCLEOTIDE SEQUENCE</scope>
</reference>
<dbReference type="EMBL" id="UINC01000090">
    <property type="protein sequence ID" value="SUZ48878.1"/>
    <property type="molecule type" value="Genomic_DNA"/>
</dbReference>
<protein>
    <recommendedName>
        <fullName evidence="3">Starch synthase catalytic domain-containing protein</fullName>
    </recommendedName>
</protein>
<evidence type="ECO:0000256" key="1">
    <source>
        <dbReference type="ARBA" id="ARBA00022676"/>
    </source>
</evidence>
<sequence length="277" mass="32554">MAPLKLYYLSAEVAPFSETYELATFSRKITSKLHNKEDIDIRVSQPKYGYVSERKYILREVIRLKDIPVMFNEEKHIINMKSCFIPETRVQVYFMENNPLYKSLPDLIYKARNGRIFSDIDERFAFFALSAIDTLTSLFWAPDVFICNDWQTSFLPILLREQYKQEEFYSNMKSVYIIHSVNDYRKYSKKTYDMLGLTPGESGKLIDNHICAIENADLTIAMNYESSKLMDKMMKQKKLFDAFESNNSMVIDIPKKSNREVWKETANTIESACKKLK</sequence>
<dbReference type="Pfam" id="PF08323">
    <property type="entry name" value="Glyco_transf_5"/>
    <property type="match status" value="1"/>
</dbReference>
<evidence type="ECO:0000256" key="2">
    <source>
        <dbReference type="ARBA" id="ARBA00022679"/>
    </source>
</evidence>
<dbReference type="Gene3D" id="3.40.50.2000">
    <property type="entry name" value="Glycogen Phosphorylase B"/>
    <property type="match status" value="1"/>
</dbReference>
<evidence type="ECO:0000259" key="3">
    <source>
        <dbReference type="Pfam" id="PF08323"/>
    </source>
</evidence>